<dbReference type="Pfam" id="PF12937">
    <property type="entry name" value="F-box-like"/>
    <property type="match status" value="1"/>
</dbReference>
<dbReference type="InterPro" id="IPR055411">
    <property type="entry name" value="LRR_FXL15/At3g58940/PEG3-like"/>
</dbReference>
<dbReference type="EMBL" id="JACEIK010001584">
    <property type="protein sequence ID" value="MCD7470568.1"/>
    <property type="molecule type" value="Genomic_DNA"/>
</dbReference>
<feature type="domain" description="F-box" evidence="2">
    <location>
        <begin position="19"/>
        <end position="66"/>
    </location>
</feature>
<evidence type="ECO:0000259" key="2">
    <source>
        <dbReference type="PROSITE" id="PS50181"/>
    </source>
</evidence>
<dbReference type="InterPro" id="IPR001810">
    <property type="entry name" value="F-box_dom"/>
</dbReference>
<dbReference type="InterPro" id="IPR032675">
    <property type="entry name" value="LRR_dom_sf"/>
</dbReference>
<dbReference type="Gene3D" id="3.80.10.10">
    <property type="entry name" value="Ribonuclease Inhibitor"/>
    <property type="match status" value="1"/>
</dbReference>
<evidence type="ECO:0000313" key="3">
    <source>
        <dbReference type="EMBL" id="MCD7470568.1"/>
    </source>
</evidence>
<name>A0ABS8TIC4_DATST</name>
<proteinExistence type="predicted"/>
<comment type="caution">
    <text evidence="3">The sequence shown here is derived from an EMBL/GenBank/DDBJ whole genome shotgun (WGS) entry which is preliminary data.</text>
</comment>
<dbReference type="PROSITE" id="PS50181">
    <property type="entry name" value="FBOX"/>
    <property type="match status" value="1"/>
</dbReference>
<dbReference type="InterPro" id="IPR001611">
    <property type="entry name" value="Leu-rich_rpt"/>
</dbReference>
<keyword evidence="4" id="KW-1185">Reference proteome</keyword>
<feature type="region of interest" description="Disordered" evidence="1">
    <location>
        <begin position="1"/>
        <end position="22"/>
    </location>
</feature>
<dbReference type="CDD" id="cd22164">
    <property type="entry name" value="F-box_AtSKIP19-like"/>
    <property type="match status" value="1"/>
</dbReference>
<evidence type="ECO:0000313" key="4">
    <source>
        <dbReference type="Proteomes" id="UP000823775"/>
    </source>
</evidence>
<gene>
    <name evidence="3" type="ORF">HAX54_010537</name>
</gene>
<accession>A0ABS8TIC4</accession>
<evidence type="ECO:0000256" key="1">
    <source>
        <dbReference type="SAM" id="MobiDB-lite"/>
    </source>
</evidence>
<dbReference type="PANTHER" id="PTHR38926">
    <property type="entry name" value="F-BOX DOMAIN CONTAINING PROTEIN, EXPRESSED"/>
    <property type="match status" value="1"/>
</dbReference>
<sequence length="277" mass="31481">MSNEEKKQEASSTSPPPSSPPWVELPLEITANILQRLGTIDILESAQRVCTTWLKVCHDPAMWRVVDLKCVVFSSEVARLLEKMCCNAVHRSQGQLLKISIENFGNQHLLNYIAARSSQLRHLRLVKCYNRLSGGLAAAAKNFPFLEELHIYFTSVSKDDIEIVGRSCPLLKSFILHENRFDKLRFPPSSQDNDKALAIARSMPELRHLALIENSLTNEGLQAILDGCPHLESLDLRCCCCIDLEGDLGRRCRQQIVDLKHPRDSTCDYEFHHKIRH</sequence>
<dbReference type="Pfam" id="PF24758">
    <property type="entry name" value="LRR_At5g56370"/>
    <property type="match status" value="1"/>
</dbReference>
<dbReference type="PANTHER" id="PTHR38926:SF60">
    <property type="entry name" value="F-BOX DOMAIN-CONTAINING PROTEIN"/>
    <property type="match status" value="1"/>
</dbReference>
<reference evidence="3 4" key="1">
    <citation type="journal article" date="2021" name="BMC Genomics">
        <title>Datura genome reveals duplications of psychoactive alkaloid biosynthetic genes and high mutation rate following tissue culture.</title>
        <authorList>
            <person name="Rajewski A."/>
            <person name="Carter-House D."/>
            <person name="Stajich J."/>
            <person name="Litt A."/>
        </authorList>
    </citation>
    <scope>NUCLEOTIDE SEQUENCE [LARGE SCALE GENOMIC DNA]</scope>
    <source>
        <strain evidence="3">AR-01</strain>
    </source>
</reference>
<organism evidence="3 4">
    <name type="scientific">Datura stramonium</name>
    <name type="common">Jimsonweed</name>
    <name type="synonym">Common thornapple</name>
    <dbReference type="NCBI Taxonomy" id="4076"/>
    <lineage>
        <taxon>Eukaryota</taxon>
        <taxon>Viridiplantae</taxon>
        <taxon>Streptophyta</taxon>
        <taxon>Embryophyta</taxon>
        <taxon>Tracheophyta</taxon>
        <taxon>Spermatophyta</taxon>
        <taxon>Magnoliopsida</taxon>
        <taxon>eudicotyledons</taxon>
        <taxon>Gunneridae</taxon>
        <taxon>Pentapetalae</taxon>
        <taxon>asterids</taxon>
        <taxon>lamiids</taxon>
        <taxon>Solanales</taxon>
        <taxon>Solanaceae</taxon>
        <taxon>Solanoideae</taxon>
        <taxon>Datureae</taxon>
        <taxon>Datura</taxon>
    </lineage>
</organism>
<dbReference type="Proteomes" id="UP000823775">
    <property type="component" value="Unassembled WGS sequence"/>
</dbReference>
<dbReference type="Pfam" id="PF13516">
    <property type="entry name" value="LRR_6"/>
    <property type="match status" value="1"/>
</dbReference>
<protein>
    <recommendedName>
        <fullName evidence="2">F-box domain-containing protein</fullName>
    </recommendedName>
</protein>
<dbReference type="SUPFAM" id="SSF52047">
    <property type="entry name" value="RNI-like"/>
    <property type="match status" value="1"/>
</dbReference>